<protein>
    <submittedName>
        <fullName evidence="4">ROK family protein</fullName>
    </submittedName>
</protein>
<dbReference type="SUPFAM" id="SSF46785">
    <property type="entry name" value="Winged helix' DNA-binding domain"/>
    <property type="match status" value="1"/>
</dbReference>
<dbReference type="PANTHER" id="PTHR18964">
    <property type="entry name" value="ROK (REPRESSOR, ORF, KINASE) FAMILY"/>
    <property type="match status" value="1"/>
</dbReference>
<dbReference type="InterPro" id="IPR036390">
    <property type="entry name" value="WH_DNA-bd_sf"/>
</dbReference>
<name>A0ABT2TXA9_9FIRM</name>
<dbReference type="PANTHER" id="PTHR18964:SF149">
    <property type="entry name" value="BIFUNCTIONAL UDP-N-ACETYLGLUCOSAMINE 2-EPIMERASE_N-ACETYLMANNOSAMINE KINASE"/>
    <property type="match status" value="1"/>
</dbReference>
<gene>
    <name evidence="4" type="ORF">OCV61_12760</name>
</gene>
<dbReference type="InterPro" id="IPR000600">
    <property type="entry name" value="ROK"/>
</dbReference>
<evidence type="ECO:0000313" key="5">
    <source>
        <dbReference type="Proteomes" id="UP001652409"/>
    </source>
</evidence>
<accession>A0ABT2TXA9</accession>
<organism evidence="4 5">
    <name type="scientific">Blautia ammoniilytica</name>
    <dbReference type="NCBI Taxonomy" id="2981782"/>
    <lineage>
        <taxon>Bacteria</taxon>
        <taxon>Bacillati</taxon>
        <taxon>Bacillota</taxon>
        <taxon>Clostridia</taxon>
        <taxon>Lachnospirales</taxon>
        <taxon>Lachnospiraceae</taxon>
        <taxon>Blautia</taxon>
    </lineage>
</organism>
<evidence type="ECO:0000313" key="4">
    <source>
        <dbReference type="EMBL" id="MCU6766276.1"/>
    </source>
</evidence>
<comment type="similarity">
    <text evidence="2">Belongs to the ROK (NagC/XylR) family.</text>
</comment>
<keyword evidence="5" id="KW-1185">Reference proteome</keyword>
<evidence type="ECO:0000256" key="3">
    <source>
        <dbReference type="ARBA" id="ARBA00022629"/>
    </source>
</evidence>
<dbReference type="InterPro" id="IPR043129">
    <property type="entry name" value="ATPase_NBD"/>
</dbReference>
<comment type="caution">
    <text evidence="4">The sequence shown here is derived from an EMBL/GenBank/DDBJ whole genome shotgun (WGS) entry which is preliminary data.</text>
</comment>
<dbReference type="InterPro" id="IPR036388">
    <property type="entry name" value="WH-like_DNA-bd_sf"/>
</dbReference>
<reference evidence="4 5" key="1">
    <citation type="journal article" date="2021" name="ISME Commun">
        <title>Automated analysis of genomic sequences facilitates high-throughput and comprehensive description of bacteria.</title>
        <authorList>
            <person name="Hitch T.C.A."/>
        </authorList>
    </citation>
    <scope>NUCLEOTIDE SEQUENCE [LARGE SCALE GENOMIC DNA]</scope>
    <source>
        <strain evidence="4 5">Sanger_23</strain>
    </source>
</reference>
<dbReference type="Pfam" id="PF00480">
    <property type="entry name" value="ROK"/>
    <property type="match status" value="1"/>
</dbReference>
<dbReference type="SUPFAM" id="SSF53067">
    <property type="entry name" value="Actin-like ATPase domain"/>
    <property type="match status" value="1"/>
</dbReference>
<evidence type="ECO:0000256" key="2">
    <source>
        <dbReference type="ARBA" id="ARBA00006479"/>
    </source>
</evidence>
<keyword evidence="3" id="KW-0859">Xylose metabolism</keyword>
<proteinExistence type="inferred from homology"/>
<sequence length="377" mass="41933">MGITTSELKQLNCDMVYRMIYENNGITKQMIAKELRFSLPTISQNLGYLLEQDKIHCSSHRAATGGRPAQLYKFNYNSRITISVELLANMLNVAAVNLAGEIIAESSLDLVFTNDPLYFETFSSWVNHFIASLSCRPEQILGITIAIQGVVDADQEHISFGTLLSSSTFVRTDFAQHFQYPVSLIHDAEAAGIAESWHSAPDMNAIYLSLNANLGCAVIVNGQIMRSRHLSSGVMEHLTLYPNGIPCYCGKCGCAESYCSANTLIRKSGLSLPLFFQKVRDKNIKYLPIWQRYLQDLALMIDDVRMVIGGDVIIGGLLTPYLTDEDLDSIKDSVYSLTTFKNADFTISKGKYGKKATLIGTALTRITDYLKEERLVD</sequence>
<dbReference type="RefSeq" id="WP_158422107.1">
    <property type="nucleotide sequence ID" value="NZ_JAOQJL010000027.1"/>
</dbReference>
<evidence type="ECO:0000256" key="1">
    <source>
        <dbReference type="ARBA" id="ARBA00002486"/>
    </source>
</evidence>
<dbReference type="EMBL" id="JAOQJL010000027">
    <property type="protein sequence ID" value="MCU6766276.1"/>
    <property type="molecule type" value="Genomic_DNA"/>
</dbReference>
<dbReference type="Gene3D" id="3.30.420.40">
    <property type="match status" value="2"/>
</dbReference>
<dbReference type="Proteomes" id="UP001652409">
    <property type="component" value="Unassembled WGS sequence"/>
</dbReference>
<keyword evidence="3" id="KW-0119">Carbohydrate metabolism</keyword>
<dbReference type="Gene3D" id="1.10.10.10">
    <property type="entry name" value="Winged helix-like DNA-binding domain superfamily/Winged helix DNA-binding domain"/>
    <property type="match status" value="1"/>
</dbReference>
<comment type="function">
    <text evidence="1">Transcriptional repressor of xylose-utilizing enzymes.</text>
</comment>